<organism evidence="2">
    <name type="scientific">Brachypodium distachyon</name>
    <name type="common">Purple false brome</name>
    <name type="synonym">Trachynia distachya</name>
    <dbReference type="NCBI Taxonomy" id="15368"/>
    <lineage>
        <taxon>Eukaryota</taxon>
        <taxon>Viridiplantae</taxon>
        <taxon>Streptophyta</taxon>
        <taxon>Embryophyta</taxon>
        <taxon>Tracheophyta</taxon>
        <taxon>Spermatophyta</taxon>
        <taxon>Magnoliopsida</taxon>
        <taxon>Liliopsida</taxon>
        <taxon>Poales</taxon>
        <taxon>Poaceae</taxon>
        <taxon>BOP clade</taxon>
        <taxon>Pooideae</taxon>
        <taxon>Stipodae</taxon>
        <taxon>Brachypodieae</taxon>
        <taxon>Brachypodium</taxon>
    </lineage>
</organism>
<dbReference type="OrthoDB" id="679141at2759"/>
<dbReference type="Gramene" id="KQJ94603">
    <property type="protein sequence ID" value="KQJ94603"/>
    <property type="gene ID" value="BRADI_3g11414v3"/>
</dbReference>
<sequence>MSSSAATEATPLLAAAFLLRLRPIISPSAAAVVHGIRSAAALLAIAAFLAVICAVPAARSQHASDAEALRLEIDDLRLKIARLESILEGDTKSLRTKAYIMEEDNKLTEAMEHDIQLLMNVEETKKSERKSYSESNIFAMEDEVQILQQEVRKINSIAYTIESLANDAEKRVEFLSNEVKKIEDIIAEQWIQIRQFEQAFVLTKMMTSKVHERRLSGNAYYWPGKYTVPKYIRNLDLHGMFLVGASLTRTCFSHTYKHWRSFVQAMNRCYHEASRFCKAIRRPCPPDIHRPDVFFLGGSISRSCISLPYKQFKILVSSAQRIHHKVQVNLQDVMRSNRYSRGLANEMITFCMAYLLVISPVWIAWFIFSMRFGSKK</sequence>
<dbReference type="PANTHER" id="PTHR34360:SF2">
    <property type="entry name" value="MYOSIN HEAVY CHAIN-LIKE PROTEIN"/>
    <property type="match status" value="1"/>
</dbReference>
<dbReference type="EMBL" id="CM000882">
    <property type="protein sequence ID" value="KQJ94603.1"/>
    <property type="molecule type" value="Genomic_DNA"/>
</dbReference>
<proteinExistence type="predicted"/>
<dbReference type="STRING" id="15368.A0A0Q3I264"/>
<keyword evidence="4" id="KW-1185">Reference proteome</keyword>
<gene>
    <name evidence="3" type="primary">LOC100842654</name>
    <name evidence="2" type="ORF">BRADI_3g11414v3</name>
</gene>
<dbReference type="Proteomes" id="UP000008810">
    <property type="component" value="Chromosome 3"/>
</dbReference>
<name>A0A0Q3I264_BRADI</name>
<protein>
    <submittedName>
        <fullName evidence="2 3">Uncharacterized protein</fullName>
    </submittedName>
</protein>
<accession>A0A0Q3I264</accession>
<reference evidence="3" key="3">
    <citation type="submission" date="2018-08" db="UniProtKB">
        <authorList>
            <consortium name="EnsemblPlants"/>
        </authorList>
    </citation>
    <scope>IDENTIFICATION</scope>
    <source>
        <strain evidence="3">cv. Bd21</strain>
    </source>
</reference>
<dbReference type="GeneID" id="100842654"/>
<feature type="transmembrane region" description="Helical" evidence="1">
    <location>
        <begin position="347"/>
        <end position="368"/>
    </location>
</feature>
<keyword evidence="1" id="KW-0472">Membrane</keyword>
<feature type="transmembrane region" description="Helical" evidence="1">
    <location>
        <begin position="40"/>
        <end position="58"/>
    </location>
</feature>
<evidence type="ECO:0000313" key="2">
    <source>
        <dbReference type="EMBL" id="KQJ94603.1"/>
    </source>
</evidence>
<keyword evidence="1" id="KW-0812">Transmembrane</keyword>
<reference evidence="2 3" key="1">
    <citation type="journal article" date="2010" name="Nature">
        <title>Genome sequencing and analysis of the model grass Brachypodium distachyon.</title>
        <authorList>
            <consortium name="International Brachypodium Initiative"/>
        </authorList>
    </citation>
    <scope>NUCLEOTIDE SEQUENCE [LARGE SCALE GENOMIC DNA]</scope>
    <source>
        <strain evidence="2">Bd21</strain>
        <strain evidence="3">cv. Bd21</strain>
    </source>
</reference>
<reference evidence="2" key="2">
    <citation type="submission" date="2017-06" db="EMBL/GenBank/DDBJ databases">
        <title>WGS assembly of Brachypodium distachyon.</title>
        <authorList>
            <consortium name="The International Brachypodium Initiative"/>
            <person name="Lucas S."/>
            <person name="Harmon-Smith M."/>
            <person name="Lail K."/>
            <person name="Tice H."/>
            <person name="Grimwood J."/>
            <person name="Bruce D."/>
            <person name="Barry K."/>
            <person name="Shu S."/>
            <person name="Lindquist E."/>
            <person name="Wang M."/>
            <person name="Pitluck S."/>
            <person name="Vogel J.P."/>
            <person name="Garvin D.F."/>
            <person name="Mockler T.C."/>
            <person name="Schmutz J."/>
            <person name="Rokhsar D."/>
            <person name="Bevan M.W."/>
        </authorList>
    </citation>
    <scope>NUCLEOTIDE SEQUENCE</scope>
    <source>
        <strain evidence="2">Bd21</strain>
    </source>
</reference>
<evidence type="ECO:0000313" key="4">
    <source>
        <dbReference type="Proteomes" id="UP000008810"/>
    </source>
</evidence>
<dbReference type="PANTHER" id="PTHR34360">
    <property type="entry name" value="OS08G0519400 PROTEIN"/>
    <property type="match status" value="1"/>
</dbReference>
<dbReference type="EnsemblPlants" id="KQJ94603">
    <property type="protein sequence ID" value="KQJ94603"/>
    <property type="gene ID" value="BRADI_3g11414v3"/>
</dbReference>
<dbReference type="ExpressionAtlas" id="A0A0Q3I264">
    <property type="expression patterns" value="baseline and differential"/>
</dbReference>
<dbReference type="KEGG" id="bdi:100842654"/>
<dbReference type="AlphaFoldDB" id="A0A0Q3I264"/>
<evidence type="ECO:0000256" key="1">
    <source>
        <dbReference type="SAM" id="Phobius"/>
    </source>
</evidence>
<keyword evidence="1" id="KW-1133">Transmembrane helix</keyword>
<evidence type="ECO:0000313" key="3">
    <source>
        <dbReference type="EnsemblPlants" id="KQJ94603"/>
    </source>
</evidence>
<dbReference type="RefSeq" id="XP_003571250.1">
    <property type="nucleotide sequence ID" value="XM_003571202.4"/>
</dbReference>